<dbReference type="Pfam" id="PF02463">
    <property type="entry name" value="SMC_N"/>
    <property type="match status" value="1"/>
</dbReference>
<dbReference type="PANTHER" id="PTHR32114">
    <property type="entry name" value="ABC TRANSPORTER ABCH.3"/>
    <property type="match status" value="1"/>
</dbReference>
<dbReference type="PANTHER" id="PTHR32114:SF2">
    <property type="entry name" value="ABC TRANSPORTER ABCH.3"/>
    <property type="match status" value="1"/>
</dbReference>
<protein>
    <recommendedName>
        <fullName evidence="3">Nuclease SbcCD subunit C</fullName>
    </recommendedName>
</protein>
<dbReference type="Gene3D" id="3.40.50.300">
    <property type="entry name" value="P-loop containing nucleotide triphosphate hydrolases"/>
    <property type="match status" value="2"/>
</dbReference>
<gene>
    <name evidence="6" type="ORF">SAMN04488085_11051</name>
</gene>
<keyword evidence="4" id="KW-0175">Coiled coil</keyword>
<dbReference type="InParanoid" id="A0A1I4H5M5"/>
<feature type="domain" description="RecF/RecN/SMC N-terminal" evidence="5">
    <location>
        <begin position="68"/>
        <end position="651"/>
    </location>
</feature>
<dbReference type="AlphaFoldDB" id="A0A1I4H5M5"/>
<feature type="coiled-coil region" evidence="4">
    <location>
        <begin position="379"/>
        <end position="406"/>
    </location>
</feature>
<evidence type="ECO:0000256" key="1">
    <source>
        <dbReference type="ARBA" id="ARBA00006930"/>
    </source>
</evidence>
<dbReference type="InterPro" id="IPR027417">
    <property type="entry name" value="P-loop_NTPase"/>
</dbReference>
<name>A0A1I4H5M5_9ACTN</name>
<comment type="subunit">
    <text evidence="2">Heterodimer of SbcC and SbcD.</text>
</comment>
<evidence type="ECO:0000256" key="2">
    <source>
        <dbReference type="ARBA" id="ARBA00011322"/>
    </source>
</evidence>
<organism evidence="6 7">
    <name type="scientific">Geodermatophilus ruber</name>
    <dbReference type="NCBI Taxonomy" id="504800"/>
    <lineage>
        <taxon>Bacteria</taxon>
        <taxon>Bacillati</taxon>
        <taxon>Actinomycetota</taxon>
        <taxon>Actinomycetes</taxon>
        <taxon>Geodermatophilales</taxon>
        <taxon>Geodermatophilaceae</taxon>
        <taxon>Geodermatophilus</taxon>
    </lineage>
</organism>
<dbReference type="Proteomes" id="UP000199152">
    <property type="component" value="Unassembled WGS sequence"/>
</dbReference>
<comment type="similarity">
    <text evidence="1">Belongs to the SMC family. SbcC subfamily.</text>
</comment>
<proteinExistence type="inferred from homology"/>
<evidence type="ECO:0000313" key="7">
    <source>
        <dbReference type="Proteomes" id="UP000199152"/>
    </source>
</evidence>
<dbReference type="InterPro" id="IPR003395">
    <property type="entry name" value="RecF/RecN/SMC_N"/>
</dbReference>
<evidence type="ECO:0000256" key="4">
    <source>
        <dbReference type="SAM" id="Coils"/>
    </source>
</evidence>
<dbReference type="SUPFAM" id="SSF52540">
    <property type="entry name" value="P-loop containing nucleoside triphosphate hydrolases"/>
    <property type="match status" value="1"/>
</dbReference>
<evidence type="ECO:0000313" key="6">
    <source>
        <dbReference type="EMBL" id="SFL37622.1"/>
    </source>
</evidence>
<keyword evidence="7" id="KW-1185">Reference proteome</keyword>
<dbReference type="RefSeq" id="WP_177212830.1">
    <property type="nucleotide sequence ID" value="NZ_FOSW01000010.1"/>
</dbReference>
<reference evidence="6 7" key="1">
    <citation type="submission" date="2016-10" db="EMBL/GenBank/DDBJ databases">
        <authorList>
            <person name="de Groot N.N."/>
        </authorList>
    </citation>
    <scope>NUCLEOTIDE SEQUENCE [LARGE SCALE GENOMIC DNA]</scope>
    <source>
        <strain evidence="6 7">DSM 45317</strain>
    </source>
</reference>
<dbReference type="STRING" id="504800.SAMN04488085_11051"/>
<evidence type="ECO:0000259" key="5">
    <source>
        <dbReference type="Pfam" id="PF02463"/>
    </source>
</evidence>
<accession>A0A1I4H5M5</accession>
<dbReference type="EMBL" id="FOSW01000010">
    <property type="protein sequence ID" value="SFL37622.1"/>
    <property type="molecule type" value="Genomic_DNA"/>
</dbReference>
<evidence type="ECO:0000256" key="3">
    <source>
        <dbReference type="ARBA" id="ARBA00013368"/>
    </source>
</evidence>
<sequence>MSTSTGDDGLHERLSQRIDQSTLSEAAKLLVLSAFWGDEEFRAALDGAVHGDVAAVGTVEPADVPKTYLTAVTVTGFRGIGPQTTLALRPGPGLTLVVGRNGSGKSSFAEAAEIALTGTNARWRDRSSVWREGWRNLHRGGAQPSVEVELQVDGEPGATRVAREWDGEDVDVSRVWAQRHGARREYGELGWADALTAYRPFLSYSELGSVLGRPSDLYDALFRILGLQKVSDAQERLHRAFTDLENRRKECAAEGKELLAALRAADDDRALRAAEALGGQAPDLNVVADVLRGEQAPTGNSAVLRAWTDLIAPDPAAALRAAEELEAAAGAVQELSGGDSDQARRLVALLEQAVDHADHAASADCPVCSAPGRIDATWRAATEKQLARLRQEAEAADRAHAALRGARAALHPLAVSLPAVLREVAPPDIDGAALHARWTAWTAAIRTDDPATAIAALRDDTTALAELISAASAAAGAELRRRQDAWQPLAERLSAHLPRARDVSAQSQVRADVKSARDWLKGQADDLRDEGLRPIADQAADVWRQLRQESNVDLGPVRLEGTKTRRRVELDVTVDGDAGAALGVMSQGELHALGLALFLPRAMLDQSPFRFVVIDDPVQAMDPSKVDGLARVLAGAARTHQVVVFTHDDRLPDAVRRLQLPATIWEVVRRERSVVELMQSDHPVTRYLDDARAVARTESLNDAAKKRVVAGFCRSALEAACHDVVRRRRLGRGDRHSDVEGALVRATTLTAVTALALFDDAGRGGEVLARYNRRLGSWAGDVHQACNKGVHGGPAFDAVDLVEKTQKVADFLRAIDPNAATP</sequence>